<comment type="caution">
    <text evidence="1">The sequence shown here is derived from an EMBL/GenBank/DDBJ whole genome shotgun (WGS) entry which is preliminary data.</text>
</comment>
<proteinExistence type="predicted"/>
<evidence type="ECO:0000313" key="2">
    <source>
        <dbReference type="Proteomes" id="UP001470230"/>
    </source>
</evidence>
<name>A0ABR2JWR1_9EUKA</name>
<dbReference type="InterPro" id="IPR011990">
    <property type="entry name" value="TPR-like_helical_dom_sf"/>
</dbReference>
<organism evidence="1 2">
    <name type="scientific">Tritrichomonas musculus</name>
    <dbReference type="NCBI Taxonomy" id="1915356"/>
    <lineage>
        <taxon>Eukaryota</taxon>
        <taxon>Metamonada</taxon>
        <taxon>Parabasalia</taxon>
        <taxon>Tritrichomonadida</taxon>
        <taxon>Tritrichomonadidae</taxon>
        <taxon>Tritrichomonas</taxon>
    </lineage>
</organism>
<dbReference type="Proteomes" id="UP001470230">
    <property type="component" value="Unassembled WGS sequence"/>
</dbReference>
<sequence length="160" mass="18611">MGSNDILWRCSHCAHLSALNLRYLEQKQCTAMHQCYSMRKEFMKMKVRLLKYIIIAAENGIVSSTYNYVAMISKGEGVRIDKGEILKQCSTMASGWSEAMIIKYIKMAADQGYGRYFCNHAILLYYNGRRRKKGPKKEQTEIAAGFFIEMKNNRFENKYE</sequence>
<keyword evidence="2" id="KW-1185">Reference proteome</keyword>
<gene>
    <name evidence="1" type="ORF">M9Y10_045852</name>
</gene>
<dbReference type="Gene3D" id="1.25.40.10">
    <property type="entry name" value="Tetratricopeptide repeat domain"/>
    <property type="match status" value="1"/>
</dbReference>
<accession>A0ABR2JWR1</accession>
<dbReference type="EMBL" id="JAPFFF010000009">
    <property type="protein sequence ID" value="KAK8883201.1"/>
    <property type="molecule type" value="Genomic_DNA"/>
</dbReference>
<protein>
    <submittedName>
        <fullName evidence="1">Uncharacterized protein</fullName>
    </submittedName>
</protein>
<evidence type="ECO:0000313" key="1">
    <source>
        <dbReference type="EMBL" id="KAK8883201.1"/>
    </source>
</evidence>
<reference evidence="1 2" key="1">
    <citation type="submission" date="2024-04" db="EMBL/GenBank/DDBJ databases">
        <title>Tritrichomonas musculus Genome.</title>
        <authorList>
            <person name="Alves-Ferreira E."/>
            <person name="Grigg M."/>
            <person name="Lorenzi H."/>
            <person name="Galac M."/>
        </authorList>
    </citation>
    <scope>NUCLEOTIDE SEQUENCE [LARGE SCALE GENOMIC DNA]</scope>
    <source>
        <strain evidence="1 2">EAF2021</strain>
    </source>
</reference>